<keyword evidence="1" id="KW-0472">Membrane</keyword>
<dbReference type="Pfam" id="PF03767">
    <property type="entry name" value="Acid_phosphat_B"/>
    <property type="match status" value="1"/>
</dbReference>
<evidence type="ECO:0000256" key="1">
    <source>
        <dbReference type="SAM" id="Phobius"/>
    </source>
</evidence>
<keyword evidence="1" id="KW-0812">Transmembrane</keyword>
<comment type="caution">
    <text evidence="2">The sequence shown here is derived from an EMBL/GenBank/DDBJ whole genome shotgun (WGS) entry which is preliminary data.</text>
</comment>
<sequence length="612" mass="68979">MEAADSRHVLYSVEAAVSEGKRTTGSDIRPYLTSYGEAGVNKEVDHKRLPITCSKIDHADDNDIRATTKEPVDEMGRTLFFGKTLGAKSKAIGSLDLNLAPEDQLNELPGLPRARLKIEDEPFNEEENYDHSAVPQQPSLPAAISCSMTRIVVRIGFAVGSVLLRKFSKDSLYVDKRKFTCDSVVDDNGSALARIQRPNVVLTIQSDSPHHSYQVRIKSVQLTPEMANSHSPSLIPLLISIYLSSNFDFNSSALKLLRSTLLERPYDSLIRIILQFVYLKKGYIDTDCLVHSFGICYIKREQSQGMSAYGHQMEQEYSTQSILAGEGSETGSRYTSEAGIYMSSFAATVFVSGLVTVGISLFSLLVALTVMLNSCERQNSGVLEMNRKTPSYDYCWNLALHAELNSLNEDIFPEICHDINAQYVKEGQYKKDLNIVFTIAEEFFSSIKPQGDGRDVVLMDADDFLSSETMYVNQFMYWINKDVLHDSSRDAKYWRHFFALKLYLKLQAGQWPLILLSRKPQKLRNDTVEYLASVGCHGWSSLVMRKDNEMHIDYEEFLSRERSKLHQEGFRVKGVISSQMDSLRGPCLGDRIFKLPYPILGHGAKGHAENQK</sequence>
<dbReference type="InterPro" id="IPR005519">
    <property type="entry name" value="Acid_phosphat_B-like"/>
</dbReference>
<accession>A0A8X9AA77</accession>
<keyword evidence="3" id="KW-1185">Reference proteome</keyword>
<evidence type="ECO:0000313" key="2">
    <source>
        <dbReference type="EMBL" id="KAG6433256.1"/>
    </source>
</evidence>
<dbReference type="EMBL" id="PNBA02000002">
    <property type="protein sequence ID" value="KAG6433256.1"/>
    <property type="molecule type" value="Genomic_DNA"/>
</dbReference>
<dbReference type="PANTHER" id="PTHR31284:SF22">
    <property type="entry name" value="ACID PHOSPHATASE"/>
    <property type="match status" value="1"/>
</dbReference>
<name>A0A8X9AA77_SALSN</name>
<reference evidence="2" key="2">
    <citation type="submission" date="2020-08" db="EMBL/GenBank/DDBJ databases">
        <title>Plant Genome Project.</title>
        <authorList>
            <person name="Zhang R.-G."/>
        </authorList>
    </citation>
    <scope>NUCLEOTIDE SEQUENCE</scope>
    <source>
        <strain evidence="2">Huo1</strain>
        <tissue evidence="2">Leaf</tissue>
    </source>
</reference>
<dbReference type="Gene3D" id="3.40.50.1000">
    <property type="entry name" value="HAD superfamily/HAD-like"/>
    <property type="match status" value="1"/>
</dbReference>
<dbReference type="Proteomes" id="UP000298416">
    <property type="component" value="Unassembled WGS sequence"/>
</dbReference>
<protein>
    <submittedName>
        <fullName evidence="2">Uncharacterized protein</fullName>
    </submittedName>
</protein>
<dbReference type="AlphaFoldDB" id="A0A8X9AA77"/>
<feature type="transmembrane region" description="Helical" evidence="1">
    <location>
        <begin position="345"/>
        <end position="370"/>
    </location>
</feature>
<proteinExistence type="predicted"/>
<keyword evidence="1" id="KW-1133">Transmembrane helix</keyword>
<reference evidence="2" key="1">
    <citation type="submission" date="2018-01" db="EMBL/GenBank/DDBJ databases">
        <authorList>
            <person name="Mao J.F."/>
        </authorList>
    </citation>
    <scope>NUCLEOTIDE SEQUENCE</scope>
    <source>
        <strain evidence="2">Huo1</strain>
        <tissue evidence="2">Leaf</tissue>
    </source>
</reference>
<evidence type="ECO:0000313" key="3">
    <source>
        <dbReference type="Proteomes" id="UP000298416"/>
    </source>
</evidence>
<dbReference type="InterPro" id="IPR023214">
    <property type="entry name" value="HAD_sf"/>
</dbReference>
<gene>
    <name evidence="2" type="ORF">SASPL_104864</name>
</gene>
<dbReference type="PANTHER" id="PTHR31284">
    <property type="entry name" value="ACID PHOSPHATASE-LIKE PROTEIN"/>
    <property type="match status" value="1"/>
</dbReference>
<organism evidence="2">
    <name type="scientific">Salvia splendens</name>
    <name type="common">Scarlet sage</name>
    <dbReference type="NCBI Taxonomy" id="180675"/>
    <lineage>
        <taxon>Eukaryota</taxon>
        <taxon>Viridiplantae</taxon>
        <taxon>Streptophyta</taxon>
        <taxon>Embryophyta</taxon>
        <taxon>Tracheophyta</taxon>
        <taxon>Spermatophyta</taxon>
        <taxon>Magnoliopsida</taxon>
        <taxon>eudicotyledons</taxon>
        <taxon>Gunneridae</taxon>
        <taxon>Pentapetalae</taxon>
        <taxon>asterids</taxon>
        <taxon>lamiids</taxon>
        <taxon>Lamiales</taxon>
        <taxon>Lamiaceae</taxon>
        <taxon>Nepetoideae</taxon>
        <taxon>Mentheae</taxon>
        <taxon>Salviinae</taxon>
        <taxon>Salvia</taxon>
        <taxon>Salvia subgen. Calosphace</taxon>
        <taxon>core Calosphace</taxon>
    </lineage>
</organism>